<dbReference type="AlphaFoldDB" id="T2GB05"/>
<evidence type="ECO:0000313" key="10">
    <source>
        <dbReference type="Proteomes" id="UP000016587"/>
    </source>
</evidence>
<evidence type="ECO:0000256" key="7">
    <source>
        <dbReference type="ARBA" id="ARBA00048258"/>
    </source>
</evidence>
<evidence type="ECO:0000313" key="9">
    <source>
        <dbReference type="EMBL" id="AGW13067.1"/>
    </source>
</evidence>
<evidence type="ECO:0000256" key="1">
    <source>
        <dbReference type="ARBA" id="ARBA00004990"/>
    </source>
</evidence>
<dbReference type="GO" id="GO:0004592">
    <property type="term" value="F:pantoate-beta-alanine ligase activity"/>
    <property type="evidence" value="ECO:0007669"/>
    <property type="project" value="UniProtKB-UniRule"/>
</dbReference>
<evidence type="ECO:0000256" key="6">
    <source>
        <dbReference type="ARBA" id="ARBA00022840"/>
    </source>
</evidence>
<dbReference type="Pfam" id="PF02569">
    <property type="entry name" value="Pantoate_ligase"/>
    <property type="match status" value="1"/>
</dbReference>
<dbReference type="eggNOG" id="COG0414">
    <property type="taxonomic scope" value="Bacteria"/>
</dbReference>
<keyword evidence="6 8" id="KW-0067">ATP-binding</keyword>
<dbReference type="Gene3D" id="3.40.50.620">
    <property type="entry name" value="HUPs"/>
    <property type="match status" value="1"/>
</dbReference>
<evidence type="ECO:0000256" key="3">
    <source>
        <dbReference type="ARBA" id="ARBA00022598"/>
    </source>
</evidence>
<comment type="subunit">
    <text evidence="8">Homodimer.</text>
</comment>
<dbReference type="CDD" id="cd00560">
    <property type="entry name" value="PanC"/>
    <property type="match status" value="1"/>
</dbReference>
<dbReference type="InterPro" id="IPR003721">
    <property type="entry name" value="Pantoate_ligase"/>
</dbReference>
<dbReference type="HAMAP" id="MF_00158">
    <property type="entry name" value="PanC"/>
    <property type="match status" value="1"/>
</dbReference>
<dbReference type="InterPro" id="IPR014729">
    <property type="entry name" value="Rossmann-like_a/b/a_fold"/>
</dbReference>
<comment type="subcellular location">
    <subcellularLocation>
        <location evidence="8">Cytoplasm</location>
    </subcellularLocation>
</comment>
<feature type="binding site" evidence="8">
    <location>
        <begin position="30"/>
        <end position="37"/>
    </location>
    <ligand>
        <name>ATP</name>
        <dbReference type="ChEBI" id="CHEBI:30616"/>
    </ligand>
</feature>
<keyword evidence="5 8" id="KW-0547">Nucleotide-binding</keyword>
<evidence type="ECO:0000256" key="5">
    <source>
        <dbReference type="ARBA" id="ARBA00022741"/>
    </source>
</evidence>
<evidence type="ECO:0000256" key="4">
    <source>
        <dbReference type="ARBA" id="ARBA00022655"/>
    </source>
</evidence>
<organism evidence="9 10">
    <name type="scientific">Megalodesulfovibrio gigas (strain ATCC 19364 / DSM 1382 / NCIMB 9332 / VKM B-1759)</name>
    <name type="common">Desulfovibrio gigas</name>
    <dbReference type="NCBI Taxonomy" id="1121448"/>
    <lineage>
        <taxon>Bacteria</taxon>
        <taxon>Pseudomonadati</taxon>
        <taxon>Thermodesulfobacteriota</taxon>
        <taxon>Desulfovibrionia</taxon>
        <taxon>Desulfovibrionales</taxon>
        <taxon>Desulfovibrionaceae</taxon>
        <taxon>Megalodesulfovibrio</taxon>
    </lineage>
</organism>
<dbReference type="HOGENOM" id="CLU_047148_0_0_7"/>
<accession>T2GB05</accession>
<dbReference type="GO" id="GO:0005829">
    <property type="term" value="C:cytosol"/>
    <property type="evidence" value="ECO:0007669"/>
    <property type="project" value="TreeGrafter"/>
</dbReference>
<dbReference type="RefSeq" id="WP_021759850.1">
    <property type="nucleotide sequence ID" value="NC_022444.1"/>
</dbReference>
<reference evidence="9 10" key="1">
    <citation type="journal article" date="2013" name="J. Bacteriol.">
        <title>Roles of HynAB and Ech, the only two hydrogenases found in the model sulfate reducer Desulfovibrio gigas.</title>
        <authorList>
            <person name="Morais-Silva F.O."/>
            <person name="Santos C.I."/>
            <person name="Rodrigues R."/>
            <person name="Pereira I.A."/>
            <person name="Rodrigues-Pousada C."/>
        </authorList>
    </citation>
    <scope>NUCLEOTIDE SEQUENCE [LARGE SCALE GENOMIC DNA]</scope>
    <source>
        <strain evidence="10">ATCC 19364 / DSM 1382 / NCIMB 9332 / VKM B-1759</strain>
    </source>
</reference>
<comment type="function">
    <text evidence="8">Catalyzes the condensation of pantoate with beta-alanine in an ATP-dependent reaction via a pantoyl-adenylate intermediate.</text>
</comment>
<dbReference type="EMBL" id="CP006585">
    <property type="protein sequence ID" value="AGW13067.1"/>
    <property type="molecule type" value="Genomic_DNA"/>
</dbReference>
<dbReference type="NCBIfam" id="TIGR00018">
    <property type="entry name" value="panC"/>
    <property type="match status" value="1"/>
</dbReference>
<feature type="active site" description="Proton donor" evidence="8">
    <location>
        <position position="37"/>
    </location>
</feature>
<dbReference type="GO" id="GO:0015940">
    <property type="term" value="P:pantothenate biosynthetic process"/>
    <property type="evidence" value="ECO:0007669"/>
    <property type="project" value="UniProtKB-UniRule"/>
</dbReference>
<reference evidence="10" key="2">
    <citation type="submission" date="2013-07" db="EMBL/GenBank/DDBJ databases">
        <authorList>
            <person name="Morais-Silva F.O."/>
            <person name="Rezende A.M."/>
            <person name="Pimentel C."/>
            <person name="Resende D.M."/>
            <person name="Santos C.I."/>
            <person name="Clemente C."/>
            <person name="de Oliveira L.M."/>
            <person name="da Silva S.M."/>
            <person name="Costa D.A."/>
            <person name="Varela-Raposo A."/>
            <person name="Horacio E.C.A."/>
            <person name="Matos M."/>
            <person name="Flores O."/>
            <person name="Ruiz J.C."/>
            <person name="Rodrigues-Pousada C."/>
        </authorList>
    </citation>
    <scope>NUCLEOTIDE SEQUENCE [LARGE SCALE GENOMIC DNA]</scope>
    <source>
        <strain evidence="10">ATCC 19364 / DSM 1382 / NCIMB 9332 / VKM B-1759</strain>
    </source>
</reference>
<dbReference type="GO" id="GO:0005524">
    <property type="term" value="F:ATP binding"/>
    <property type="evidence" value="ECO:0007669"/>
    <property type="project" value="UniProtKB-KW"/>
</dbReference>
<keyword evidence="3 8" id="KW-0436">Ligase</keyword>
<sequence>MDVLTLPAEIRQVAAQARRQGRTVALVPTMGFFHAGHVSLMQWARAHADVVLCSLFVNPTQFGPAEDLSSYPRDLERDARLAAEAGVDALFCPEPGTMYAPDHGTWIEVPELAAPLCGATRPIHFRGVCTVVAKLFHLTTPHLAVFGEKDWQQLAIIRRMVRDLDFEVQIVGRPIVREADGLAMSSRNKYLTAEERRAAPHLHAGLQRLQQLVDAGERDAAVLASELRSWYGQHLAVGAEDYISLVHPETLVPASRLEGPTLAAVAWRLGKARLIDNLLLQPHP</sequence>
<dbReference type="PANTHER" id="PTHR21299:SF1">
    <property type="entry name" value="PANTOATE--BETA-ALANINE LIGASE"/>
    <property type="match status" value="1"/>
</dbReference>
<dbReference type="KEGG" id="dgg:DGI_1211"/>
<dbReference type="STRING" id="1121448.DGI_1211"/>
<protein>
    <recommendedName>
        <fullName evidence="8">Pantothenate synthetase</fullName>
        <shortName evidence="8">PS</shortName>
        <ecNumber evidence="8">6.3.2.1</ecNumber>
    </recommendedName>
    <alternativeName>
        <fullName evidence="8">Pantoate--beta-alanine ligase</fullName>
    </alternativeName>
    <alternativeName>
        <fullName evidence="8">Pantoate-activating enzyme</fullName>
    </alternativeName>
</protein>
<proteinExistence type="inferred from homology"/>
<keyword evidence="4 8" id="KW-0566">Pantothenate biosynthesis</keyword>
<feature type="binding site" evidence="8">
    <location>
        <position position="61"/>
    </location>
    <ligand>
        <name>(R)-pantoate</name>
        <dbReference type="ChEBI" id="CHEBI:15980"/>
    </ligand>
</feature>
<dbReference type="Gene3D" id="3.30.1300.10">
    <property type="entry name" value="Pantoate-beta-alanine ligase, C-terminal domain"/>
    <property type="match status" value="1"/>
</dbReference>
<comment type="catalytic activity">
    <reaction evidence="7 8">
        <text>(R)-pantoate + beta-alanine + ATP = (R)-pantothenate + AMP + diphosphate + H(+)</text>
        <dbReference type="Rhea" id="RHEA:10912"/>
        <dbReference type="ChEBI" id="CHEBI:15378"/>
        <dbReference type="ChEBI" id="CHEBI:15980"/>
        <dbReference type="ChEBI" id="CHEBI:29032"/>
        <dbReference type="ChEBI" id="CHEBI:30616"/>
        <dbReference type="ChEBI" id="CHEBI:33019"/>
        <dbReference type="ChEBI" id="CHEBI:57966"/>
        <dbReference type="ChEBI" id="CHEBI:456215"/>
        <dbReference type="EC" id="6.3.2.1"/>
    </reaction>
</comment>
<comment type="similarity">
    <text evidence="2 8">Belongs to the pantothenate synthetase family.</text>
</comment>
<feature type="binding site" evidence="8">
    <location>
        <position position="176"/>
    </location>
    <ligand>
        <name>ATP</name>
        <dbReference type="ChEBI" id="CHEBI:30616"/>
    </ligand>
</feature>
<dbReference type="UniPathway" id="UPA00028">
    <property type="reaction ID" value="UER00005"/>
</dbReference>
<feature type="binding site" evidence="8">
    <location>
        <begin position="184"/>
        <end position="187"/>
    </location>
    <ligand>
        <name>ATP</name>
        <dbReference type="ChEBI" id="CHEBI:30616"/>
    </ligand>
</feature>
<dbReference type="SUPFAM" id="SSF52374">
    <property type="entry name" value="Nucleotidylyl transferase"/>
    <property type="match status" value="1"/>
</dbReference>
<keyword evidence="10" id="KW-1185">Reference proteome</keyword>
<feature type="binding site" evidence="8">
    <location>
        <begin position="147"/>
        <end position="150"/>
    </location>
    <ligand>
        <name>ATP</name>
        <dbReference type="ChEBI" id="CHEBI:30616"/>
    </ligand>
</feature>
<gene>
    <name evidence="8" type="primary">panC</name>
    <name evidence="9" type="ORF">DGI_1211</name>
</gene>
<feature type="binding site" evidence="8">
    <location>
        <position position="153"/>
    </location>
    <ligand>
        <name>(R)-pantoate</name>
        <dbReference type="ChEBI" id="CHEBI:15980"/>
    </ligand>
</feature>
<evidence type="ECO:0000256" key="2">
    <source>
        <dbReference type="ARBA" id="ARBA00009256"/>
    </source>
</evidence>
<evidence type="ECO:0000256" key="8">
    <source>
        <dbReference type="HAMAP-Rule" id="MF_00158"/>
    </source>
</evidence>
<dbReference type="EC" id="6.3.2.1" evidence="8"/>
<dbReference type="PATRIC" id="fig|1121448.10.peg.1203"/>
<dbReference type="InterPro" id="IPR042176">
    <property type="entry name" value="Pantoate_ligase_C"/>
</dbReference>
<comment type="pathway">
    <text evidence="1 8">Cofactor biosynthesis; (R)-pantothenate biosynthesis; (R)-pantothenate from (R)-pantoate and beta-alanine: step 1/1.</text>
</comment>
<comment type="miscellaneous">
    <text evidence="8">The reaction proceeds by a bi uni uni bi ping pong mechanism.</text>
</comment>
<name>T2GB05_MEGG1</name>
<dbReference type="PANTHER" id="PTHR21299">
    <property type="entry name" value="CYTIDYLATE KINASE/PANTOATE-BETA-ALANINE LIGASE"/>
    <property type="match status" value="1"/>
</dbReference>
<dbReference type="Proteomes" id="UP000016587">
    <property type="component" value="Chromosome"/>
</dbReference>
<feature type="binding site" evidence="8">
    <location>
        <position position="61"/>
    </location>
    <ligand>
        <name>beta-alanine</name>
        <dbReference type="ChEBI" id="CHEBI:57966"/>
    </ligand>
</feature>
<keyword evidence="8" id="KW-0963">Cytoplasm</keyword>